<comment type="caution">
    <text evidence="2">The sequence shown here is derived from an EMBL/GenBank/DDBJ whole genome shotgun (WGS) entry which is preliminary data.</text>
</comment>
<dbReference type="EMBL" id="JAGPNK010000015">
    <property type="protein sequence ID" value="KAH7308420.1"/>
    <property type="molecule type" value="Genomic_DNA"/>
</dbReference>
<dbReference type="InterPro" id="IPR010730">
    <property type="entry name" value="HET"/>
</dbReference>
<evidence type="ECO:0000313" key="2">
    <source>
        <dbReference type="EMBL" id="KAH7308420.1"/>
    </source>
</evidence>
<dbReference type="Proteomes" id="UP000813444">
    <property type="component" value="Unassembled WGS sequence"/>
</dbReference>
<feature type="domain" description="Heterokaryon incompatibility" evidence="1">
    <location>
        <begin position="55"/>
        <end position="210"/>
    </location>
</feature>
<reference evidence="2" key="1">
    <citation type="journal article" date="2021" name="Nat. Commun.">
        <title>Genetic determinants of endophytism in the Arabidopsis root mycobiome.</title>
        <authorList>
            <person name="Mesny F."/>
            <person name="Miyauchi S."/>
            <person name="Thiergart T."/>
            <person name="Pickel B."/>
            <person name="Atanasova L."/>
            <person name="Karlsson M."/>
            <person name="Huettel B."/>
            <person name="Barry K.W."/>
            <person name="Haridas S."/>
            <person name="Chen C."/>
            <person name="Bauer D."/>
            <person name="Andreopoulos W."/>
            <person name="Pangilinan J."/>
            <person name="LaButti K."/>
            <person name="Riley R."/>
            <person name="Lipzen A."/>
            <person name="Clum A."/>
            <person name="Drula E."/>
            <person name="Henrissat B."/>
            <person name="Kohler A."/>
            <person name="Grigoriev I.V."/>
            <person name="Martin F.M."/>
            <person name="Hacquard S."/>
        </authorList>
    </citation>
    <scope>NUCLEOTIDE SEQUENCE</scope>
    <source>
        <strain evidence="2">MPI-CAGE-CH-0235</strain>
    </source>
</reference>
<dbReference type="AlphaFoldDB" id="A0A8K0WM83"/>
<sequence>MLSETNTMLRFQYEPLPAGNSERVSIRLLQLLPGSAEEPIKCSIIVVNLYDDPAYEALSYYWGDTASSIPIQSGEELINVTSNLHDALVNLRLKDKLRVLWVDAVCINQADLLERSQQVGIMKQIYIQSRKTLIWLGPENEDTAKAFELIPYLLAAYNQAFGANPCPIRHHPAVVGHPSILEVYKRLNFFEPFLQLEHRPYFSRIWIIQELAVSFRKAEIRCGSYHAAWEEYFAAAYTFACLQIQKPRIHKPLGAFLELVVPALQLAASDAVTLISLLDRYRHQDSTDPRDKVFSLLGIASARDVTSLGCTVDYHSTVIDVYTNLARAYIRRDNNLDILGYVQHSTDATGLPSWVPDWTNHGGLAINFRKPCPSGAVRSHRAGGDDGCAASTSADGKSLNSKGMIFDRIQTISGLIDSKWEGGCCNVHICESLFKLKERGIYVAGGTAMDAFFITQLAGCPKSVYEKVKTKLHEFWDQGRKHTMMNAYHGSVTVTSIKGVQQRRVRLTQIDDSQSSDAEALLMANLQFTARRRFVATSKGYYGLVPAQAAVGDQVAILKGGNYPFVLRSCGRNWKLVGECYVHGVMNGELCSSSAYADLTIV</sequence>
<organism evidence="2 3">
    <name type="scientific">Stachybotrys elegans</name>
    <dbReference type="NCBI Taxonomy" id="80388"/>
    <lineage>
        <taxon>Eukaryota</taxon>
        <taxon>Fungi</taxon>
        <taxon>Dikarya</taxon>
        <taxon>Ascomycota</taxon>
        <taxon>Pezizomycotina</taxon>
        <taxon>Sordariomycetes</taxon>
        <taxon>Hypocreomycetidae</taxon>
        <taxon>Hypocreales</taxon>
        <taxon>Stachybotryaceae</taxon>
        <taxon>Stachybotrys</taxon>
    </lineage>
</organism>
<evidence type="ECO:0000313" key="3">
    <source>
        <dbReference type="Proteomes" id="UP000813444"/>
    </source>
</evidence>
<accession>A0A8K0WM83</accession>
<name>A0A8K0WM83_9HYPO</name>
<keyword evidence="3" id="KW-1185">Reference proteome</keyword>
<dbReference type="PANTHER" id="PTHR24148">
    <property type="entry name" value="ANKYRIN REPEAT DOMAIN-CONTAINING PROTEIN 39 HOMOLOG-RELATED"/>
    <property type="match status" value="1"/>
</dbReference>
<dbReference type="OrthoDB" id="2157530at2759"/>
<dbReference type="Pfam" id="PF06985">
    <property type="entry name" value="HET"/>
    <property type="match status" value="1"/>
</dbReference>
<dbReference type="Pfam" id="PF26639">
    <property type="entry name" value="Het-6_barrel"/>
    <property type="match status" value="1"/>
</dbReference>
<protein>
    <submittedName>
        <fullName evidence="2">Heterokaryon incompatibility protein-domain-containing protein</fullName>
    </submittedName>
</protein>
<gene>
    <name evidence="2" type="ORF">B0I35DRAFT_441911</name>
</gene>
<proteinExistence type="predicted"/>
<dbReference type="PANTHER" id="PTHR24148:SF64">
    <property type="entry name" value="HETEROKARYON INCOMPATIBILITY DOMAIN-CONTAINING PROTEIN"/>
    <property type="match status" value="1"/>
</dbReference>
<dbReference type="InterPro" id="IPR052895">
    <property type="entry name" value="HetReg/Transcr_Mod"/>
</dbReference>
<evidence type="ECO:0000259" key="1">
    <source>
        <dbReference type="Pfam" id="PF06985"/>
    </source>
</evidence>